<feature type="signal peptide" evidence="3">
    <location>
        <begin position="1"/>
        <end position="16"/>
    </location>
</feature>
<feature type="compositionally biased region" description="Polar residues" evidence="1">
    <location>
        <begin position="367"/>
        <end position="385"/>
    </location>
</feature>
<reference evidence="5" key="1">
    <citation type="submission" date="2019-08" db="EMBL/GenBank/DDBJ databases">
        <title>The genome of the North American firefly Photinus pyralis.</title>
        <authorList>
            <consortium name="Photinus pyralis genome working group"/>
            <person name="Fallon T.R."/>
            <person name="Sander Lower S.E."/>
            <person name="Weng J.-K."/>
        </authorList>
    </citation>
    <scope>NUCLEOTIDE SEQUENCE</scope>
    <source>
        <strain evidence="5">TRF0915ILg1</strain>
        <tissue evidence="5">Whole body</tissue>
    </source>
</reference>
<evidence type="ECO:0000256" key="3">
    <source>
        <dbReference type="SAM" id="SignalP"/>
    </source>
</evidence>
<gene>
    <name evidence="5" type="ORF">ILUMI_07344</name>
</gene>
<feature type="compositionally biased region" description="Polar residues" evidence="1">
    <location>
        <begin position="588"/>
        <end position="597"/>
    </location>
</feature>
<name>A0A8K0D7L5_IGNLU</name>
<evidence type="ECO:0000259" key="4">
    <source>
        <dbReference type="PROSITE" id="PS50106"/>
    </source>
</evidence>
<comment type="caution">
    <text evidence="5">The sequence shown here is derived from an EMBL/GenBank/DDBJ whole genome shotgun (WGS) entry which is preliminary data.</text>
</comment>
<dbReference type="Proteomes" id="UP000801492">
    <property type="component" value="Unassembled WGS sequence"/>
</dbReference>
<feature type="compositionally biased region" description="Polar residues" evidence="1">
    <location>
        <begin position="561"/>
        <end position="577"/>
    </location>
</feature>
<keyword evidence="6" id="KW-1185">Reference proteome</keyword>
<dbReference type="CDD" id="cd00136">
    <property type="entry name" value="PDZ_canonical"/>
    <property type="match status" value="1"/>
</dbReference>
<feature type="region of interest" description="Disordered" evidence="1">
    <location>
        <begin position="1079"/>
        <end position="1142"/>
    </location>
</feature>
<dbReference type="OrthoDB" id="447516at2759"/>
<accession>A0A8K0D7L5</accession>
<feature type="region of interest" description="Disordered" evidence="1">
    <location>
        <begin position="411"/>
        <end position="466"/>
    </location>
</feature>
<feature type="compositionally biased region" description="Polar residues" evidence="1">
    <location>
        <begin position="1079"/>
        <end position="1100"/>
    </location>
</feature>
<sequence>MWRICVLLLFVEGCMGQVVEDPSCYGAGSIAASVIVTFIVTILLVYVAYEIWRRYWIKRKRKHLVLETDPERGKNDYAYDNAAFGGEVTSTPADKSLEKNGKLDSTKSKWSQWSPLGALITKNERKTSDDSALQTDEIKIVSLKSHDFTGLGFNIYGNMRDGIFIKDILHRGPASESGKLNPGDRIRSVTINFEHVVYEDALTILSYASPYEVTLEAQSGKTSNTNNQHMAAMAKTVHLGHPLYRSSSMTDLIQIQKTSKRRLFPTDDSSNVITNLQKTLSNMTTLERKHSGSPKTESPKTHSSSPQQLKSQLEQKILHNYKHQLKTKDEKPKQEIEPSVPVKTENKYQKFGIKVLPMAPLGENLPKEQTSPKSAELSQNDNNINLERHMDKQKVVEENINVDEVDVVKKVAPPVKRREKSSSGNNDEENNTSQTSIASDETIIKSEPFTRQNGSGIRRDKDGIPQEIPSHMLNAAVAAKRNRKGSNENVAEDVKSPKKQKGRAPAPPNDKTAKSPNDVSQEDEAKTQSGTEETSQATSDKVNQKESTDYVSDSDAETDNRSSVNTIELNASDITIHQTEDSEDMQNRRTASTGDLTKIQKTYKTNTGTLERAQSLDITDSGVPTMSKKRKSGSIEENLESKSGSDDSLYGKAKEPRLSLALDGLNTFQRNRLKKSTEWGNLEDAILNMDTDQSITEIQTDTVSEDNDEKRSNSITVNLSTTEFSPASYQISNQSTMVVCNTPNDTINHEQKIKILLDNQERPPSQISFVSSPIKFDDSQDKSIPETPEPSIEGSCPNSFTQEIILVEEKVINEPIKLFANSVQATESFLDGERELCSSIDPYYNVSHKLYDTNVSDDIKVSRHSLQSSLETLDNSKSISTYNGNVSNITISDKSIEIEKPEKTIEGDDLYITALDTTVIQDNNSMGYEKMSVTLPSLTDSNETVTVEGPTSLTLEISSDGIESPIISQISNQDFQISPDTTTTATVSSPKSNYSLTYITEIQVTPSNTKNASDPIVLDVNKDKKAEASLKNFKANIKHFESQIQSNNSTNEKIDPQKELHKIHEIAEEQLKKLPEMRFSTSSYESTKPTESTQVDQLRSNFEKSPPKVTPKPESAGKSRIPVATSKTPPTSPERRDSRNFDLEVDKDIVAIMSSPVHSTPISSNIKYQPKVANKNVSVTSIRSNSKIPSGFPNRPPVPPRKYDNIEYEANRSSTNGNIDSSFKQWVFSPNDSPTNVTVTENKPEHK</sequence>
<dbReference type="Gene3D" id="2.30.42.10">
    <property type="match status" value="1"/>
</dbReference>
<dbReference type="PANTHER" id="PTHR19964">
    <property type="entry name" value="MULTIPLE PDZ DOMAIN PROTEIN"/>
    <property type="match status" value="1"/>
</dbReference>
<evidence type="ECO:0000256" key="2">
    <source>
        <dbReference type="SAM" id="Phobius"/>
    </source>
</evidence>
<feature type="compositionally biased region" description="Polar residues" evidence="1">
    <location>
        <begin position="1211"/>
        <end position="1241"/>
    </location>
</feature>
<dbReference type="SMART" id="SM00228">
    <property type="entry name" value="PDZ"/>
    <property type="match status" value="1"/>
</dbReference>
<feature type="compositionally biased region" description="Polar residues" evidence="1">
    <location>
        <begin position="527"/>
        <end position="541"/>
    </location>
</feature>
<keyword evidence="2" id="KW-1133">Transmembrane helix</keyword>
<feature type="region of interest" description="Disordered" evidence="1">
    <location>
        <begin position="1183"/>
        <end position="1247"/>
    </location>
</feature>
<dbReference type="PROSITE" id="PS50106">
    <property type="entry name" value="PDZ"/>
    <property type="match status" value="1"/>
</dbReference>
<dbReference type="EMBL" id="VTPC01003232">
    <property type="protein sequence ID" value="KAF2898826.1"/>
    <property type="molecule type" value="Genomic_DNA"/>
</dbReference>
<evidence type="ECO:0000313" key="5">
    <source>
        <dbReference type="EMBL" id="KAF2898826.1"/>
    </source>
</evidence>
<dbReference type="AlphaFoldDB" id="A0A8K0D7L5"/>
<feature type="compositionally biased region" description="Basic and acidic residues" evidence="1">
    <location>
        <begin position="1133"/>
        <end position="1142"/>
    </location>
</feature>
<keyword evidence="2" id="KW-0472">Membrane</keyword>
<dbReference type="PANTHER" id="PTHR19964:SF97">
    <property type="entry name" value="PDZ DOMAIN-CONTAINING PROTEIN"/>
    <property type="match status" value="1"/>
</dbReference>
<feature type="region of interest" description="Disordered" evidence="1">
    <location>
        <begin position="613"/>
        <end position="651"/>
    </location>
</feature>
<dbReference type="Pfam" id="PF00595">
    <property type="entry name" value="PDZ"/>
    <property type="match status" value="1"/>
</dbReference>
<organism evidence="5 6">
    <name type="scientific">Ignelater luminosus</name>
    <name type="common">Cucubano</name>
    <name type="synonym">Pyrophorus luminosus</name>
    <dbReference type="NCBI Taxonomy" id="2038154"/>
    <lineage>
        <taxon>Eukaryota</taxon>
        <taxon>Metazoa</taxon>
        <taxon>Ecdysozoa</taxon>
        <taxon>Arthropoda</taxon>
        <taxon>Hexapoda</taxon>
        <taxon>Insecta</taxon>
        <taxon>Pterygota</taxon>
        <taxon>Neoptera</taxon>
        <taxon>Endopterygota</taxon>
        <taxon>Coleoptera</taxon>
        <taxon>Polyphaga</taxon>
        <taxon>Elateriformia</taxon>
        <taxon>Elateroidea</taxon>
        <taxon>Elateridae</taxon>
        <taxon>Agrypninae</taxon>
        <taxon>Pyrophorini</taxon>
        <taxon>Ignelater</taxon>
    </lineage>
</organism>
<feature type="compositionally biased region" description="Polar residues" evidence="1">
    <location>
        <begin position="293"/>
        <end position="309"/>
    </location>
</feature>
<dbReference type="SUPFAM" id="SSF50156">
    <property type="entry name" value="PDZ domain-like"/>
    <property type="match status" value="1"/>
</dbReference>
<feature type="region of interest" description="Disordered" evidence="1">
    <location>
        <begin position="360"/>
        <end position="392"/>
    </location>
</feature>
<feature type="domain" description="PDZ" evidence="4">
    <location>
        <begin position="140"/>
        <end position="205"/>
    </location>
</feature>
<keyword evidence="2" id="KW-0812">Transmembrane</keyword>
<proteinExistence type="predicted"/>
<feature type="region of interest" description="Disordered" evidence="1">
    <location>
        <begin position="478"/>
        <end position="597"/>
    </location>
</feature>
<feature type="transmembrane region" description="Helical" evidence="2">
    <location>
        <begin position="26"/>
        <end position="52"/>
    </location>
</feature>
<dbReference type="InterPro" id="IPR001478">
    <property type="entry name" value="PDZ"/>
</dbReference>
<protein>
    <recommendedName>
        <fullName evidence="4">PDZ domain-containing protein</fullName>
    </recommendedName>
</protein>
<feature type="region of interest" description="Disordered" evidence="1">
    <location>
        <begin position="280"/>
        <end position="309"/>
    </location>
</feature>
<keyword evidence="3" id="KW-0732">Signal</keyword>
<evidence type="ECO:0000256" key="1">
    <source>
        <dbReference type="SAM" id="MobiDB-lite"/>
    </source>
</evidence>
<dbReference type="InterPro" id="IPR051342">
    <property type="entry name" value="PDZ_scaffold"/>
</dbReference>
<feature type="chain" id="PRO_5035481078" description="PDZ domain-containing protein" evidence="3">
    <location>
        <begin position="17"/>
        <end position="1247"/>
    </location>
</feature>
<evidence type="ECO:0000313" key="6">
    <source>
        <dbReference type="Proteomes" id="UP000801492"/>
    </source>
</evidence>
<dbReference type="InterPro" id="IPR036034">
    <property type="entry name" value="PDZ_sf"/>
</dbReference>